<evidence type="ECO:0000256" key="1">
    <source>
        <dbReference type="SAM" id="MobiDB-lite"/>
    </source>
</evidence>
<evidence type="ECO:0000313" key="3">
    <source>
        <dbReference type="Proteomes" id="UP000265520"/>
    </source>
</evidence>
<evidence type="ECO:0000313" key="2">
    <source>
        <dbReference type="EMBL" id="MCI40213.1"/>
    </source>
</evidence>
<dbReference type="EMBL" id="LXQA010277298">
    <property type="protein sequence ID" value="MCI40213.1"/>
    <property type="molecule type" value="Genomic_DNA"/>
</dbReference>
<comment type="caution">
    <text evidence="2">The sequence shown here is derived from an EMBL/GenBank/DDBJ whole genome shotgun (WGS) entry which is preliminary data.</text>
</comment>
<reference evidence="2 3" key="1">
    <citation type="journal article" date="2018" name="Front. Plant Sci.">
        <title>Red Clover (Trifolium pratense) and Zigzag Clover (T. medium) - A Picture of Genomic Similarities and Differences.</title>
        <authorList>
            <person name="Dluhosova J."/>
            <person name="Istvanek J."/>
            <person name="Nedelnik J."/>
            <person name="Repkova J."/>
        </authorList>
    </citation>
    <scope>NUCLEOTIDE SEQUENCE [LARGE SCALE GENOMIC DNA]</scope>
    <source>
        <strain evidence="3">cv. 10/8</strain>
        <tissue evidence="2">Leaf</tissue>
    </source>
</reference>
<name>A0A392RUC7_9FABA</name>
<accession>A0A392RUC7</accession>
<dbReference type="AlphaFoldDB" id="A0A392RUC7"/>
<keyword evidence="3" id="KW-1185">Reference proteome</keyword>
<feature type="region of interest" description="Disordered" evidence="1">
    <location>
        <begin position="52"/>
        <end position="98"/>
    </location>
</feature>
<feature type="compositionally biased region" description="Polar residues" evidence="1">
    <location>
        <begin position="57"/>
        <end position="67"/>
    </location>
</feature>
<proteinExistence type="predicted"/>
<feature type="non-terminal residue" evidence="2">
    <location>
        <position position="1"/>
    </location>
</feature>
<sequence length="98" mass="11092">TEQGTSTQPRRQITIVKAQIDLDKILQHHPNQRCLRPSQFKTNVMIVSQHESRLMRGSTTKSAANTTTRKRNEADRRSGRTVVQREDVTHHSTSGATS</sequence>
<protein>
    <submittedName>
        <fullName evidence="2">Uncharacterized protein</fullName>
    </submittedName>
</protein>
<organism evidence="2 3">
    <name type="scientific">Trifolium medium</name>
    <dbReference type="NCBI Taxonomy" id="97028"/>
    <lineage>
        <taxon>Eukaryota</taxon>
        <taxon>Viridiplantae</taxon>
        <taxon>Streptophyta</taxon>
        <taxon>Embryophyta</taxon>
        <taxon>Tracheophyta</taxon>
        <taxon>Spermatophyta</taxon>
        <taxon>Magnoliopsida</taxon>
        <taxon>eudicotyledons</taxon>
        <taxon>Gunneridae</taxon>
        <taxon>Pentapetalae</taxon>
        <taxon>rosids</taxon>
        <taxon>fabids</taxon>
        <taxon>Fabales</taxon>
        <taxon>Fabaceae</taxon>
        <taxon>Papilionoideae</taxon>
        <taxon>50 kb inversion clade</taxon>
        <taxon>NPAAA clade</taxon>
        <taxon>Hologalegina</taxon>
        <taxon>IRL clade</taxon>
        <taxon>Trifolieae</taxon>
        <taxon>Trifolium</taxon>
    </lineage>
</organism>
<dbReference type="Proteomes" id="UP000265520">
    <property type="component" value="Unassembled WGS sequence"/>
</dbReference>
<feature type="compositionally biased region" description="Basic and acidic residues" evidence="1">
    <location>
        <begin position="70"/>
        <end position="90"/>
    </location>
</feature>